<evidence type="ECO:0000313" key="1">
    <source>
        <dbReference type="EMBL" id="KAE9403492.1"/>
    </source>
</evidence>
<dbReference type="AlphaFoldDB" id="A0A6A4HW41"/>
<protein>
    <submittedName>
        <fullName evidence="1">Uncharacterized protein</fullName>
    </submittedName>
</protein>
<accession>A0A6A4HW41</accession>
<dbReference type="EMBL" id="ML769424">
    <property type="protein sequence ID" value="KAE9403492.1"/>
    <property type="molecule type" value="Genomic_DNA"/>
</dbReference>
<name>A0A6A4HW41_9AGAR</name>
<organism evidence="1 2">
    <name type="scientific">Gymnopus androsaceus JB14</name>
    <dbReference type="NCBI Taxonomy" id="1447944"/>
    <lineage>
        <taxon>Eukaryota</taxon>
        <taxon>Fungi</taxon>
        <taxon>Dikarya</taxon>
        <taxon>Basidiomycota</taxon>
        <taxon>Agaricomycotina</taxon>
        <taxon>Agaricomycetes</taxon>
        <taxon>Agaricomycetidae</taxon>
        <taxon>Agaricales</taxon>
        <taxon>Marasmiineae</taxon>
        <taxon>Omphalotaceae</taxon>
        <taxon>Gymnopus</taxon>
    </lineage>
</organism>
<dbReference type="Proteomes" id="UP000799118">
    <property type="component" value="Unassembled WGS sequence"/>
</dbReference>
<evidence type="ECO:0000313" key="2">
    <source>
        <dbReference type="Proteomes" id="UP000799118"/>
    </source>
</evidence>
<proteinExistence type="predicted"/>
<gene>
    <name evidence="1" type="ORF">BT96DRAFT_814798</name>
</gene>
<dbReference type="OrthoDB" id="2416294at2759"/>
<reference evidence="1" key="1">
    <citation type="journal article" date="2019" name="Environ. Microbiol.">
        <title>Fungal ecological strategies reflected in gene transcription - a case study of two litter decomposers.</title>
        <authorList>
            <person name="Barbi F."/>
            <person name="Kohler A."/>
            <person name="Barry K."/>
            <person name="Baskaran P."/>
            <person name="Daum C."/>
            <person name="Fauchery L."/>
            <person name="Ihrmark K."/>
            <person name="Kuo A."/>
            <person name="LaButti K."/>
            <person name="Lipzen A."/>
            <person name="Morin E."/>
            <person name="Grigoriev I.V."/>
            <person name="Henrissat B."/>
            <person name="Lindahl B."/>
            <person name="Martin F."/>
        </authorList>
    </citation>
    <scope>NUCLEOTIDE SEQUENCE</scope>
    <source>
        <strain evidence="1">JB14</strain>
    </source>
</reference>
<keyword evidence="2" id="KW-1185">Reference proteome</keyword>
<sequence>MGYKKGSKEDHRDVQVPLLSIHHFFTRSMRFMDVYAHELSGLQVAWAAQRYKGHRVLPESVLNELLDENIT</sequence>